<dbReference type="AlphaFoldDB" id="A0A811MUR1"/>
<accession>A0A811MUR1</accession>
<sequence length="186" mass="19981">MAEPGLEGSQPVDLSKHPSGIVPTLHFLVLGTSKRANIVLNCWGFGGNDLVVILSRRVDFRCEHGQTEGARAWGSSELKASRGEMDGEYAAHWASTDDKSGVSSSMGRAGLMTSSGHTRSLVGQIEHSGGGNAEISTPRSWANGLGRWWCPALGHGAVRCWATVEISFFVWDLNAMGLLVLYQVLK</sequence>
<dbReference type="Proteomes" id="UP000604825">
    <property type="component" value="Unassembled WGS sequence"/>
</dbReference>
<protein>
    <submittedName>
        <fullName evidence="1">Uncharacterized protein</fullName>
    </submittedName>
</protein>
<gene>
    <name evidence="1" type="ORF">NCGR_LOCUS9376</name>
</gene>
<reference evidence="1" key="1">
    <citation type="submission" date="2020-10" db="EMBL/GenBank/DDBJ databases">
        <authorList>
            <person name="Han B."/>
            <person name="Lu T."/>
            <person name="Zhao Q."/>
            <person name="Huang X."/>
            <person name="Zhao Y."/>
        </authorList>
    </citation>
    <scope>NUCLEOTIDE SEQUENCE</scope>
</reference>
<organism evidence="1 2">
    <name type="scientific">Miscanthus lutarioriparius</name>
    <dbReference type="NCBI Taxonomy" id="422564"/>
    <lineage>
        <taxon>Eukaryota</taxon>
        <taxon>Viridiplantae</taxon>
        <taxon>Streptophyta</taxon>
        <taxon>Embryophyta</taxon>
        <taxon>Tracheophyta</taxon>
        <taxon>Spermatophyta</taxon>
        <taxon>Magnoliopsida</taxon>
        <taxon>Liliopsida</taxon>
        <taxon>Poales</taxon>
        <taxon>Poaceae</taxon>
        <taxon>PACMAD clade</taxon>
        <taxon>Panicoideae</taxon>
        <taxon>Andropogonodae</taxon>
        <taxon>Andropogoneae</taxon>
        <taxon>Saccharinae</taxon>
        <taxon>Miscanthus</taxon>
    </lineage>
</organism>
<proteinExistence type="predicted"/>
<name>A0A811MUR1_9POAL</name>
<keyword evidence="2" id="KW-1185">Reference proteome</keyword>
<dbReference type="EMBL" id="CAJGYO010000002">
    <property type="protein sequence ID" value="CAD6213885.1"/>
    <property type="molecule type" value="Genomic_DNA"/>
</dbReference>
<dbReference type="OrthoDB" id="10628767at2759"/>
<evidence type="ECO:0000313" key="2">
    <source>
        <dbReference type="Proteomes" id="UP000604825"/>
    </source>
</evidence>
<evidence type="ECO:0000313" key="1">
    <source>
        <dbReference type="EMBL" id="CAD6213885.1"/>
    </source>
</evidence>
<comment type="caution">
    <text evidence="1">The sequence shown here is derived from an EMBL/GenBank/DDBJ whole genome shotgun (WGS) entry which is preliminary data.</text>
</comment>